<evidence type="ECO:0000313" key="3">
    <source>
        <dbReference type="Proteomes" id="UP001152876"/>
    </source>
</evidence>
<dbReference type="InterPro" id="IPR027417">
    <property type="entry name" value="P-loop_NTPase"/>
</dbReference>
<dbReference type="InterPro" id="IPR050625">
    <property type="entry name" value="ParA/MinD_ATPase"/>
</dbReference>
<evidence type="ECO:0000313" key="2">
    <source>
        <dbReference type="EMBL" id="MDG5974625.1"/>
    </source>
</evidence>
<name>A0A9X4NUL5_9BURK</name>
<comment type="caution">
    <text evidence="2">The sequence shown here is derived from an EMBL/GenBank/DDBJ whole genome shotgun (WGS) entry which is preliminary data.</text>
</comment>
<dbReference type="Gene3D" id="3.40.50.300">
    <property type="entry name" value="P-loop containing nucleotide triphosphate hydrolases"/>
    <property type="match status" value="1"/>
</dbReference>
<feature type="domain" description="CobQ/CobB/MinD/ParA nucleotide binding" evidence="1">
    <location>
        <begin position="138"/>
        <end position="343"/>
    </location>
</feature>
<dbReference type="GO" id="GO:0005524">
    <property type="term" value="F:ATP binding"/>
    <property type="evidence" value="ECO:0007669"/>
    <property type="project" value="TreeGrafter"/>
</dbReference>
<dbReference type="SUPFAM" id="SSF52540">
    <property type="entry name" value="P-loop containing nucleoside triphosphate hydrolases"/>
    <property type="match status" value="1"/>
</dbReference>
<reference evidence="2" key="1">
    <citation type="submission" date="2013-01" db="EMBL/GenBank/DDBJ databases">
        <title>Genome draft of Hydrogenophaga taeniospiralis 2K1.</title>
        <authorList>
            <person name="Gomila M."/>
            <person name="Lalucat J."/>
        </authorList>
    </citation>
    <scope>NUCLEOTIDE SEQUENCE</scope>
    <source>
        <strain evidence="2">CCUG 15921</strain>
    </source>
</reference>
<dbReference type="PANTHER" id="PTHR43384">
    <property type="entry name" value="SEPTUM SITE-DETERMINING PROTEIN MIND HOMOLOG, CHLOROPLASTIC-RELATED"/>
    <property type="match status" value="1"/>
</dbReference>
<dbReference type="GO" id="GO:0005829">
    <property type="term" value="C:cytosol"/>
    <property type="evidence" value="ECO:0007669"/>
    <property type="project" value="TreeGrafter"/>
</dbReference>
<dbReference type="Pfam" id="PF01656">
    <property type="entry name" value="CbiA"/>
    <property type="match status" value="1"/>
</dbReference>
<dbReference type="InterPro" id="IPR011006">
    <property type="entry name" value="CheY-like_superfamily"/>
</dbReference>
<dbReference type="GO" id="GO:0009898">
    <property type="term" value="C:cytoplasmic side of plasma membrane"/>
    <property type="evidence" value="ECO:0007669"/>
    <property type="project" value="TreeGrafter"/>
</dbReference>
<dbReference type="OrthoDB" id="9768734at2"/>
<dbReference type="Proteomes" id="UP001152876">
    <property type="component" value="Unassembled WGS sequence"/>
</dbReference>
<dbReference type="GO" id="GO:0016887">
    <property type="term" value="F:ATP hydrolysis activity"/>
    <property type="evidence" value="ECO:0007669"/>
    <property type="project" value="TreeGrafter"/>
</dbReference>
<sequence length="391" mass="42678">MSHKVSLIFETTEERDQLIGKLRPLPDVSINAHVGGARILQAVMHKDQPDLVLMSVLRPDDAAFEMIEAATLRHPTVMLLLVSWETDMATLKRAMRAGVRDVLPGPLSTASVKVGVEYIEESKSITSQFVDNEGTLYAFMSAKGGCGCTFLVTNLAYLLAQASKRVLIVDLNLYFGDAVSYLTSRKPDASVVDMARQSRRLDAALLAVSVLKVRDNLHVLCAPELPYQLEEVTPETVAALLGLARTEYDFVLLDMARVMDPAAVKALDLAERIHVVAGQSLPALRDAQRIIGVFEGLSYPRDKIQLVLNRYSKSSQILLSEVERATGHKVARVVPASDEAVLASINQGIPLAKLAARDPVARALQEWAHELSPVAVHAGKLSWLSTITGRT</sequence>
<dbReference type="RefSeq" id="WP_068172674.1">
    <property type="nucleotide sequence ID" value="NZ_AOGK01000003.1"/>
</dbReference>
<accession>A0A9X4NUL5</accession>
<evidence type="ECO:0000259" key="1">
    <source>
        <dbReference type="Pfam" id="PF01656"/>
    </source>
</evidence>
<dbReference type="InterPro" id="IPR002586">
    <property type="entry name" value="CobQ/CobB/MinD/ParA_Nub-bd_dom"/>
</dbReference>
<dbReference type="Gene3D" id="3.40.50.2300">
    <property type="match status" value="1"/>
</dbReference>
<dbReference type="AlphaFoldDB" id="A0A9X4NUL5"/>
<dbReference type="PANTHER" id="PTHR43384:SF13">
    <property type="entry name" value="SLR0110 PROTEIN"/>
    <property type="match status" value="1"/>
</dbReference>
<keyword evidence="3" id="KW-1185">Reference proteome</keyword>
<protein>
    <submittedName>
        <fullName evidence="2">Response regulator receiver protein</fullName>
    </submittedName>
</protein>
<gene>
    <name evidence="2" type="ORF">H010_05132</name>
</gene>
<proteinExistence type="predicted"/>
<dbReference type="EMBL" id="AOGK01000003">
    <property type="protein sequence ID" value="MDG5974625.1"/>
    <property type="molecule type" value="Genomic_DNA"/>
</dbReference>
<dbReference type="GO" id="GO:0051782">
    <property type="term" value="P:negative regulation of cell division"/>
    <property type="evidence" value="ECO:0007669"/>
    <property type="project" value="TreeGrafter"/>
</dbReference>
<dbReference type="SUPFAM" id="SSF52172">
    <property type="entry name" value="CheY-like"/>
    <property type="match status" value="1"/>
</dbReference>
<organism evidence="2 3">
    <name type="scientific">Hydrogenophaga taeniospiralis CCUG 15921</name>
    <dbReference type="NCBI Taxonomy" id="1281780"/>
    <lineage>
        <taxon>Bacteria</taxon>
        <taxon>Pseudomonadati</taxon>
        <taxon>Pseudomonadota</taxon>
        <taxon>Betaproteobacteria</taxon>
        <taxon>Burkholderiales</taxon>
        <taxon>Comamonadaceae</taxon>
        <taxon>Hydrogenophaga</taxon>
    </lineage>
</organism>